<evidence type="ECO:0000259" key="1">
    <source>
        <dbReference type="Pfam" id="PF26160"/>
    </source>
</evidence>
<organism evidence="2 3">
    <name type="scientific">Blautia obeum</name>
    <dbReference type="NCBI Taxonomy" id="40520"/>
    <lineage>
        <taxon>Bacteria</taxon>
        <taxon>Bacillati</taxon>
        <taxon>Bacillota</taxon>
        <taxon>Clostridia</taxon>
        <taxon>Lachnospirales</taxon>
        <taxon>Lachnospiraceae</taxon>
        <taxon>Blautia</taxon>
    </lineage>
</organism>
<dbReference type="EMBL" id="QSKO01000003">
    <property type="protein sequence ID" value="RHE77366.1"/>
    <property type="molecule type" value="Genomic_DNA"/>
</dbReference>
<dbReference type="RefSeq" id="WP_117628314.1">
    <property type="nucleotide sequence ID" value="NZ_JAQEBC010000016.1"/>
</dbReference>
<dbReference type="Proteomes" id="UP000283928">
    <property type="component" value="Unassembled WGS sequence"/>
</dbReference>
<proteinExistence type="predicted"/>
<gene>
    <name evidence="2" type="ORF">DW723_03015</name>
</gene>
<reference evidence="2 3" key="1">
    <citation type="submission" date="2018-08" db="EMBL/GenBank/DDBJ databases">
        <title>A genome reference for cultivated species of the human gut microbiota.</title>
        <authorList>
            <person name="Zou Y."/>
            <person name="Xue W."/>
            <person name="Luo G."/>
        </authorList>
    </citation>
    <scope>NUCLEOTIDE SEQUENCE [LARGE SCALE GENOMIC DNA]</scope>
    <source>
        <strain evidence="2 3">AM27-32LB</strain>
    </source>
</reference>
<sequence length="73" mass="8107">MAEKDIKKTPAATQTVQPSADKYTIQELENASTKVFGVPRECAVAAFKGCKKTEMTVAEAKQIIDRFMKKEVK</sequence>
<evidence type="ECO:0000313" key="2">
    <source>
        <dbReference type="EMBL" id="RHE77366.1"/>
    </source>
</evidence>
<feature type="domain" description="YqzN/YkzM" evidence="1">
    <location>
        <begin position="21"/>
        <end position="71"/>
    </location>
</feature>
<dbReference type="Pfam" id="PF26160">
    <property type="entry name" value="YqzN_YkzM"/>
    <property type="match status" value="1"/>
</dbReference>
<accession>A0A414KKM2</accession>
<protein>
    <recommendedName>
        <fullName evidence="1">YqzN/YkzM domain-containing protein</fullName>
    </recommendedName>
</protein>
<name>A0A414KKM2_9FIRM</name>
<dbReference type="InterPro" id="IPR058869">
    <property type="entry name" value="YqzN_YkzM"/>
</dbReference>
<dbReference type="AlphaFoldDB" id="A0A414KKM2"/>
<comment type="caution">
    <text evidence="2">The sequence shown here is derived from an EMBL/GenBank/DDBJ whole genome shotgun (WGS) entry which is preliminary data.</text>
</comment>
<evidence type="ECO:0000313" key="3">
    <source>
        <dbReference type="Proteomes" id="UP000283928"/>
    </source>
</evidence>